<comment type="caution">
    <text evidence="2">The sequence shown here is derived from an EMBL/GenBank/DDBJ whole genome shotgun (WGS) entry which is preliminary data.</text>
</comment>
<protein>
    <submittedName>
        <fullName evidence="2">Uncharacterized protein</fullName>
    </submittedName>
</protein>
<dbReference type="PROSITE" id="PS51257">
    <property type="entry name" value="PROKAR_LIPOPROTEIN"/>
    <property type="match status" value="1"/>
</dbReference>
<feature type="chain" id="PRO_5041679010" evidence="1">
    <location>
        <begin position="24"/>
        <end position="382"/>
    </location>
</feature>
<feature type="signal peptide" evidence="1">
    <location>
        <begin position="1"/>
        <end position="23"/>
    </location>
</feature>
<dbReference type="AlphaFoldDB" id="A0AA87NSL6"/>
<dbReference type="Proteomes" id="UP000014634">
    <property type="component" value="Unassembled WGS sequence"/>
</dbReference>
<accession>A0AA87NSL6</accession>
<name>A0AA87NSL6_TREMD</name>
<dbReference type="EMBL" id="ATFE01000003">
    <property type="protein sequence ID" value="EPF29702.1"/>
    <property type="molecule type" value="Genomic_DNA"/>
</dbReference>
<dbReference type="RefSeq" id="WP_016522400.1">
    <property type="nucleotide sequence ID" value="NZ_KE332517.1"/>
</dbReference>
<proteinExistence type="predicted"/>
<sequence>MYRIGSVLCCCFFLSLAVSCASAATKGGAASPVTESTGFLEQEYIAQSPQTGESGNKITEISSEEQTLARLLPELTQAVENYDIHKVLALFNAIYESCNGQEDHTILIDARNRIEPLLEAISIEAVSTPTPVNAGSPFTQPFTARVVITAPDKQFPLDNYPITVLYPAAGTGSSLKKELVRTDSDGFLYFTPPTSSRACDGKLFFCLYPIRKDTALADDATDNLSVSFPYKVATTEKRIPSIIAILDYDENNTPIFSSNITATRLLTGLMKRGFSRIGLDEYRELGNADDASVIRVAQAKIGTAVDRFIFGRTYISVETAEDNTFTCTIRAAISIWDFKQARKINHFTFTHTAKAKTKAQAILLARTDLGETVIAETFNYSL</sequence>
<keyword evidence="1" id="KW-0732">Signal</keyword>
<evidence type="ECO:0000313" key="3">
    <source>
        <dbReference type="Proteomes" id="UP000014634"/>
    </source>
</evidence>
<evidence type="ECO:0000313" key="2">
    <source>
        <dbReference type="EMBL" id="EPF29702.1"/>
    </source>
</evidence>
<organism evidence="2 3">
    <name type="scientific">Treponema medium ATCC 700293</name>
    <dbReference type="NCBI Taxonomy" id="1125700"/>
    <lineage>
        <taxon>Bacteria</taxon>
        <taxon>Pseudomonadati</taxon>
        <taxon>Spirochaetota</taxon>
        <taxon>Spirochaetia</taxon>
        <taxon>Spirochaetales</taxon>
        <taxon>Treponemataceae</taxon>
        <taxon>Treponema</taxon>
    </lineage>
</organism>
<gene>
    <name evidence="2" type="ORF">HMPREF9195_00406</name>
</gene>
<reference evidence="2 3" key="1">
    <citation type="submission" date="2013-04" db="EMBL/GenBank/DDBJ databases">
        <title>The Genome Sequence of Treponema medium ATCC 700293.</title>
        <authorList>
            <consortium name="The Broad Institute Genomics Platform"/>
            <person name="Earl A."/>
            <person name="Ward D."/>
            <person name="Feldgarden M."/>
            <person name="Gevers D."/>
            <person name="Leonetti C."/>
            <person name="Blanton J.M."/>
            <person name="Dewhirst F.E."/>
            <person name="Izard J."/>
            <person name="Walker B."/>
            <person name="Young S."/>
            <person name="Zeng Q."/>
            <person name="Gargeya S."/>
            <person name="Fitzgerald M."/>
            <person name="Haas B."/>
            <person name="Abouelleil A."/>
            <person name="Allen A.W."/>
            <person name="Alvarado L."/>
            <person name="Arachchi H.M."/>
            <person name="Berlin A.M."/>
            <person name="Chapman S.B."/>
            <person name="Gainer-Dewar J."/>
            <person name="Goldberg J."/>
            <person name="Griggs A."/>
            <person name="Gujja S."/>
            <person name="Hansen M."/>
            <person name="Howarth C."/>
            <person name="Imamovic A."/>
            <person name="Ireland A."/>
            <person name="Larimer J."/>
            <person name="McCowan C."/>
            <person name="Murphy C."/>
            <person name="Pearson M."/>
            <person name="Poon T.W."/>
            <person name="Priest M."/>
            <person name="Roberts A."/>
            <person name="Saif S."/>
            <person name="Shea T."/>
            <person name="Sisk P."/>
            <person name="Sykes S."/>
            <person name="Wortman J."/>
            <person name="Nusbaum C."/>
            <person name="Birren B."/>
        </authorList>
    </citation>
    <scope>NUCLEOTIDE SEQUENCE [LARGE SCALE GENOMIC DNA]</scope>
    <source>
        <strain evidence="2 3">ATCC 700293</strain>
    </source>
</reference>
<evidence type="ECO:0000256" key="1">
    <source>
        <dbReference type="SAM" id="SignalP"/>
    </source>
</evidence>